<dbReference type="InterPro" id="IPR036322">
    <property type="entry name" value="WD40_repeat_dom_sf"/>
</dbReference>
<dbReference type="EMBL" id="JAIUJR010000006">
    <property type="protein sequence ID" value="MCA0133037.1"/>
    <property type="molecule type" value="Genomic_DNA"/>
</dbReference>
<gene>
    <name evidence="1" type="ORF">LBU54_10625</name>
</gene>
<reference evidence="2" key="1">
    <citation type="submission" date="2023-07" db="EMBL/GenBank/DDBJ databases">
        <authorList>
            <person name="Yue Y."/>
        </authorList>
    </citation>
    <scope>NUCLEOTIDE SEQUENCE [LARGE SCALE GENOMIC DNA]</scope>
    <source>
        <strain evidence="2">D23</strain>
    </source>
</reference>
<comment type="caution">
    <text evidence="1">The sequence shown here is derived from an EMBL/GenBank/DDBJ whole genome shotgun (WGS) entry which is preliminary data.</text>
</comment>
<evidence type="ECO:0000313" key="1">
    <source>
        <dbReference type="EMBL" id="MCA0133037.1"/>
    </source>
</evidence>
<organism evidence="1 2">
    <name type="scientific">Winogradskyella alexanderae</name>
    <dbReference type="NCBI Taxonomy" id="2877123"/>
    <lineage>
        <taxon>Bacteria</taxon>
        <taxon>Pseudomonadati</taxon>
        <taxon>Bacteroidota</taxon>
        <taxon>Flavobacteriia</taxon>
        <taxon>Flavobacteriales</taxon>
        <taxon>Flavobacteriaceae</taxon>
        <taxon>Winogradskyella</taxon>
    </lineage>
</organism>
<dbReference type="SUPFAM" id="SSF50978">
    <property type="entry name" value="WD40 repeat-like"/>
    <property type="match status" value="1"/>
</dbReference>
<dbReference type="Proteomes" id="UP001198901">
    <property type="component" value="Unassembled WGS sequence"/>
</dbReference>
<sequence>MKKIFLLFVAISSCLISYGQVKIGNNPNLIDSSSLLELESIDKVLVVTRVSTLEMNAITPLNGSIVYNTDENCLFQYNNNSWTSLCIDVMENETVTTLVDNNDGSFSYTSEDGSITIIQKSALLDNGNGTFTFDSGNGAPITIDVSALETLTSIVNNLDGTFTYNDEDGNSTVIDIANLETLTSIALNPDNVNIDYTAEDGVVTQLDLTAIVQNLETLTTLVDNNDGTFTYTDEDGGTTILDVSNLETLTSIALNP</sequence>
<accession>A0ABS7XSN9</accession>
<keyword evidence="2" id="KW-1185">Reference proteome</keyword>
<proteinExistence type="predicted"/>
<protein>
    <submittedName>
        <fullName evidence="1">Uncharacterized protein</fullName>
    </submittedName>
</protein>
<feature type="non-terminal residue" evidence="1">
    <location>
        <position position="256"/>
    </location>
</feature>
<name>A0ABS7XSN9_9FLAO</name>
<evidence type="ECO:0000313" key="2">
    <source>
        <dbReference type="Proteomes" id="UP001198901"/>
    </source>
</evidence>